<reference evidence="1" key="2">
    <citation type="journal article" date="2015" name="Data Brief">
        <title>Shoot transcriptome of the giant reed, Arundo donax.</title>
        <authorList>
            <person name="Barrero R.A."/>
            <person name="Guerrero F.D."/>
            <person name="Moolhuijzen P."/>
            <person name="Goolsby J.A."/>
            <person name="Tidwell J."/>
            <person name="Bellgard S.E."/>
            <person name="Bellgard M.I."/>
        </authorList>
    </citation>
    <scope>NUCLEOTIDE SEQUENCE</scope>
    <source>
        <tissue evidence="1">Shoot tissue taken approximately 20 cm above the soil surface</tissue>
    </source>
</reference>
<accession>A0A0A9AF37</accession>
<reference evidence="1" key="1">
    <citation type="submission" date="2014-09" db="EMBL/GenBank/DDBJ databases">
        <authorList>
            <person name="Magalhaes I.L.F."/>
            <person name="Oliveira U."/>
            <person name="Santos F.R."/>
            <person name="Vidigal T.H.D.A."/>
            <person name="Brescovit A.D."/>
            <person name="Santos A.J."/>
        </authorList>
    </citation>
    <scope>NUCLEOTIDE SEQUENCE</scope>
    <source>
        <tissue evidence="1">Shoot tissue taken approximately 20 cm above the soil surface</tissue>
    </source>
</reference>
<evidence type="ECO:0000313" key="1">
    <source>
        <dbReference type="EMBL" id="JAD48513.1"/>
    </source>
</evidence>
<name>A0A0A9AF37_ARUDO</name>
<dbReference type="EMBL" id="GBRH01249382">
    <property type="protein sequence ID" value="JAD48513.1"/>
    <property type="molecule type" value="Transcribed_RNA"/>
</dbReference>
<protein>
    <submittedName>
        <fullName evidence="1">Uncharacterized protein</fullName>
    </submittedName>
</protein>
<organism evidence="1">
    <name type="scientific">Arundo donax</name>
    <name type="common">Giant reed</name>
    <name type="synonym">Donax arundinaceus</name>
    <dbReference type="NCBI Taxonomy" id="35708"/>
    <lineage>
        <taxon>Eukaryota</taxon>
        <taxon>Viridiplantae</taxon>
        <taxon>Streptophyta</taxon>
        <taxon>Embryophyta</taxon>
        <taxon>Tracheophyta</taxon>
        <taxon>Spermatophyta</taxon>
        <taxon>Magnoliopsida</taxon>
        <taxon>Liliopsida</taxon>
        <taxon>Poales</taxon>
        <taxon>Poaceae</taxon>
        <taxon>PACMAD clade</taxon>
        <taxon>Arundinoideae</taxon>
        <taxon>Arundineae</taxon>
        <taxon>Arundo</taxon>
    </lineage>
</organism>
<sequence>MASGASLIDLPFHGEHVPGLRFFFRQRKQWEKRRRTILAKIFLHHFLSPRWKRRHAEPLFWTRARGGMGTR</sequence>
<proteinExistence type="predicted"/>
<dbReference type="AlphaFoldDB" id="A0A0A9AF37"/>